<dbReference type="PANTHER" id="PTHR42877:SF7">
    <property type="entry name" value="FLAVIN-BINDING MONOOXYGENASE-RELATED"/>
    <property type="match status" value="1"/>
</dbReference>
<dbReference type="Proteomes" id="UP000319257">
    <property type="component" value="Unassembled WGS sequence"/>
</dbReference>
<dbReference type="InterPro" id="IPR020946">
    <property type="entry name" value="Flavin_mOase-like"/>
</dbReference>
<dbReference type="InterPro" id="IPR036188">
    <property type="entry name" value="FAD/NAD-bd_sf"/>
</dbReference>
<dbReference type="RefSeq" id="XP_030997816.1">
    <property type="nucleotide sequence ID" value="XM_031138474.1"/>
</dbReference>
<name>A0A507AZ49_9PEZI</name>
<sequence>MWINDRDGLETALGNRILVCFNFTMSPHVEEGSLPLRPAKTNRNIPLVASPCAPELFGWPSKNEGGYRINEQPMGTKRDMRIIVLGAGASGINFCKTAEEDLENVEIVCYEKNNDVGGTWLENKYPGVACDIPSVNYQFTWEPHIWPEYYSSGHEIWKYLRGIVDKYELMRYIRLQHSVKGAEWIDEKGQWRVTVQRPDGTTFDDYCEVFLNGGGILNNFRWPNIEGLHSFKGKLMHTAQWDTEYDLTGKKVGVIGAGSSAAQVVPSIQPIVSELHSFVKSPTWITAGFAQKYAGPDGGNFQYTEEQKRLLKENPKLYLHYAKMIEAEIGQRFRFLMKNGPEAVEAKRFSESEMRGKLKGNETIADAIIPKDFNVGCRRPTPGEGFLESLVAPNTTVHTKQMQRVTETGFVDHNGSHHDLDVIICATGFDTSWVPRFPVIANGKNLQDVWRKNTPVSYLAVGVPEFPNFFMFAGPYGPLAVGSLLPIIEHFTKYICQAITKIQLENIRSLAPKMTAALAFKEHHDLYVKRTAWSGPCSSWFKKGDPNGTLTMYPGSRVHFFETLKTPRYEDYDISYLSSNQWAFLGNGFHAREFDGRDTTYWMGLLDGQDRQPEFDANILPRVA</sequence>
<keyword evidence="6" id="KW-1185">Reference proteome</keyword>
<dbReference type="SUPFAM" id="SSF51905">
    <property type="entry name" value="FAD/NAD(P)-binding domain"/>
    <property type="match status" value="1"/>
</dbReference>
<organism evidence="5 6">
    <name type="scientific">Thyridium curvatum</name>
    <dbReference type="NCBI Taxonomy" id="1093900"/>
    <lineage>
        <taxon>Eukaryota</taxon>
        <taxon>Fungi</taxon>
        <taxon>Dikarya</taxon>
        <taxon>Ascomycota</taxon>
        <taxon>Pezizomycotina</taxon>
        <taxon>Sordariomycetes</taxon>
        <taxon>Sordariomycetidae</taxon>
        <taxon>Thyridiales</taxon>
        <taxon>Thyridiaceae</taxon>
        <taxon>Thyridium</taxon>
    </lineage>
</organism>
<dbReference type="PANTHER" id="PTHR42877">
    <property type="entry name" value="L-ORNITHINE N(5)-MONOOXYGENASE-RELATED"/>
    <property type="match status" value="1"/>
</dbReference>
<protein>
    <recommendedName>
        <fullName evidence="7">Flavin-containing monooxygenase</fullName>
    </recommendedName>
</protein>
<dbReference type="EMBL" id="SKBQ01000019">
    <property type="protein sequence ID" value="TPX16105.1"/>
    <property type="molecule type" value="Genomic_DNA"/>
</dbReference>
<dbReference type="Gene3D" id="3.50.50.60">
    <property type="entry name" value="FAD/NAD(P)-binding domain"/>
    <property type="match status" value="2"/>
</dbReference>
<dbReference type="AlphaFoldDB" id="A0A507AZ49"/>
<dbReference type="Pfam" id="PF00743">
    <property type="entry name" value="FMO-like"/>
    <property type="match status" value="1"/>
</dbReference>
<dbReference type="OrthoDB" id="74360at2759"/>
<keyword evidence="2" id="KW-0285">Flavoprotein</keyword>
<comment type="similarity">
    <text evidence="1">Belongs to the FAD-binding monooxygenase family.</text>
</comment>
<evidence type="ECO:0000256" key="1">
    <source>
        <dbReference type="ARBA" id="ARBA00010139"/>
    </source>
</evidence>
<evidence type="ECO:0000313" key="6">
    <source>
        <dbReference type="Proteomes" id="UP000319257"/>
    </source>
</evidence>
<dbReference type="InterPro" id="IPR051209">
    <property type="entry name" value="FAD-bind_Monooxygenase_sf"/>
</dbReference>
<reference evidence="5 6" key="1">
    <citation type="submission" date="2019-06" db="EMBL/GenBank/DDBJ databases">
        <title>Draft genome sequence of the filamentous fungus Phialemoniopsis curvata isolated from diesel fuel.</title>
        <authorList>
            <person name="Varaljay V.A."/>
            <person name="Lyon W.J."/>
            <person name="Crouch A.L."/>
            <person name="Drake C.E."/>
            <person name="Hollomon J.M."/>
            <person name="Nadeau L.J."/>
            <person name="Nunn H.S."/>
            <person name="Stevenson B.S."/>
            <person name="Bojanowski C.L."/>
            <person name="Crookes-Goodson W.J."/>
        </authorList>
    </citation>
    <scope>NUCLEOTIDE SEQUENCE [LARGE SCALE GENOMIC DNA]</scope>
    <source>
        <strain evidence="5 6">D216</strain>
    </source>
</reference>
<keyword evidence="3" id="KW-0274">FAD</keyword>
<evidence type="ECO:0000256" key="3">
    <source>
        <dbReference type="ARBA" id="ARBA00022827"/>
    </source>
</evidence>
<dbReference type="GO" id="GO:0050660">
    <property type="term" value="F:flavin adenine dinucleotide binding"/>
    <property type="evidence" value="ECO:0007669"/>
    <property type="project" value="InterPro"/>
</dbReference>
<evidence type="ECO:0000256" key="4">
    <source>
        <dbReference type="ARBA" id="ARBA00023002"/>
    </source>
</evidence>
<gene>
    <name evidence="5" type="ORF">E0L32_004100</name>
</gene>
<keyword evidence="4" id="KW-0560">Oxidoreductase</keyword>
<dbReference type="GO" id="GO:0050661">
    <property type="term" value="F:NADP binding"/>
    <property type="evidence" value="ECO:0007669"/>
    <property type="project" value="InterPro"/>
</dbReference>
<evidence type="ECO:0000256" key="2">
    <source>
        <dbReference type="ARBA" id="ARBA00022630"/>
    </source>
</evidence>
<comment type="caution">
    <text evidence="5">The sequence shown here is derived from an EMBL/GenBank/DDBJ whole genome shotgun (WGS) entry which is preliminary data.</text>
</comment>
<proteinExistence type="inferred from homology"/>
<evidence type="ECO:0008006" key="7">
    <source>
        <dbReference type="Google" id="ProtNLM"/>
    </source>
</evidence>
<dbReference type="InParanoid" id="A0A507AZ49"/>
<dbReference type="GO" id="GO:0004499">
    <property type="term" value="F:N,N-dimethylaniline monooxygenase activity"/>
    <property type="evidence" value="ECO:0007669"/>
    <property type="project" value="InterPro"/>
</dbReference>
<accession>A0A507AZ49</accession>
<evidence type="ECO:0000313" key="5">
    <source>
        <dbReference type="EMBL" id="TPX16105.1"/>
    </source>
</evidence>
<dbReference type="GeneID" id="41971547"/>